<comment type="caution">
    <text evidence="1">The sequence shown here is derived from an EMBL/GenBank/DDBJ whole genome shotgun (WGS) entry which is preliminary data.</text>
</comment>
<proteinExistence type="predicted"/>
<accession>A0A9K3GS37</accession>
<organism evidence="1 2">
    <name type="scientific">Kipferlia bialata</name>
    <dbReference type="NCBI Taxonomy" id="797122"/>
    <lineage>
        <taxon>Eukaryota</taxon>
        <taxon>Metamonada</taxon>
        <taxon>Carpediemonas-like organisms</taxon>
        <taxon>Kipferlia</taxon>
    </lineage>
</organism>
<dbReference type="InterPro" id="IPR029063">
    <property type="entry name" value="SAM-dependent_MTases_sf"/>
</dbReference>
<gene>
    <name evidence="1" type="ORF">KIPB_016642</name>
</gene>
<feature type="non-terminal residue" evidence="1">
    <location>
        <position position="1"/>
    </location>
</feature>
<keyword evidence="2" id="KW-1185">Reference proteome</keyword>
<dbReference type="Proteomes" id="UP000265618">
    <property type="component" value="Unassembled WGS sequence"/>
</dbReference>
<sequence length="57" mass="6670">LSDYFDSYIPLSRSISPPPSPQPSDYYFDSYSHPGIHEEMLRDEIRTLAYQDAMRTL</sequence>
<feature type="non-terminal residue" evidence="1">
    <location>
        <position position="57"/>
    </location>
</feature>
<name>A0A9K3GS37_9EUKA</name>
<evidence type="ECO:0000313" key="2">
    <source>
        <dbReference type="Proteomes" id="UP000265618"/>
    </source>
</evidence>
<dbReference type="EMBL" id="BDIP01010341">
    <property type="protein sequence ID" value="GIQ92715.1"/>
    <property type="molecule type" value="Genomic_DNA"/>
</dbReference>
<protein>
    <submittedName>
        <fullName evidence="1">Protein arginine N-methyltransferase</fullName>
    </submittedName>
</protein>
<dbReference type="Gene3D" id="3.40.50.150">
    <property type="entry name" value="Vaccinia Virus protein VP39"/>
    <property type="match status" value="1"/>
</dbReference>
<reference evidence="1 2" key="1">
    <citation type="journal article" date="2018" name="PLoS ONE">
        <title>The draft genome of Kipferlia bialata reveals reductive genome evolution in fornicate parasites.</title>
        <authorList>
            <person name="Tanifuji G."/>
            <person name="Takabayashi S."/>
            <person name="Kume K."/>
            <person name="Takagi M."/>
            <person name="Nakayama T."/>
            <person name="Kamikawa R."/>
            <person name="Inagaki Y."/>
            <person name="Hashimoto T."/>
        </authorList>
    </citation>
    <scope>NUCLEOTIDE SEQUENCE [LARGE SCALE GENOMIC DNA]</scope>
    <source>
        <strain evidence="1">NY0173</strain>
    </source>
</reference>
<evidence type="ECO:0000313" key="1">
    <source>
        <dbReference type="EMBL" id="GIQ92715.1"/>
    </source>
</evidence>
<dbReference type="AlphaFoldDB" id="A0A9K3GS37"/>